<accession>A0A2R4BQC0</accession>
<sequence>MQPPSIPAALAKLDSLPDSALSLTVKDVALILGRSESSVWRDARLGKLPRGVKTGPATTRWNVGAIRRHLAALGVSA</sequence>
<proteinExistence type="predicted"/>
<evidence type="ECO:0000313" key="1">
    <source>
        <dbReference type="EMBL" id="AVR89541.1"/>
    </source>
</evidence>
<evidence type="ECO:0000313" key="2">
    <source>
        <dbReference type="Proteomes" id="UP000241885"/>
    </source>
</evidence>
<organism evidence="1 2">
    <name type="scientific">Thauera aromatica K172</name>
    <dbReference type="NCBI Taxonomy" id="44139"/>
    <lineage>
        <taxon>Bacteria</taxon>
        <taxon>Pseudomonadati</taxon>
        <taxon>Pseudomonadota</taxon>
        <taxon>Betaproteobacteria</taxon>
        <taxon>Rhodocyclales</taxon>
        <taxon>Zoogloeaceae</taxon>
        <taxon>Thauera</taxon>
    </lineage>
</organism>
<dbReference type="EMBL" id="CP028339">
    <property type="protein sequence ID" value="AVR89541.1"/>
    <property type="molecule type" value="Genomic_DNA"/>
</dbReference>
<name>A0A2R4BQC0_THAAR</name>
<reference evidence="1 2" key="1">
    <citation type="submission" date="2018-03" db="EMBL/GenBank/DDBJ databases">
        <title>Complete genome sequence of Thauera aromatica, a model organism for studying aromatic compound degradation under denitrifying conditions.</title>
        <authorList>
            <person name="Lo H.-Y."/>
            <person name="Goris T."/>
            <person name="Boll M."/>
            <person name="Mueller J.A."/>
        </authorList>
    </citation>
    <scope>NUCLEOTIDE SEQUENCE [LARGE SCALE GENOMIC DNA]</scope>
    <source>
        <strain evidence="1 2">K172</strain>
    </source>
</reference>
<dbReference type="AlphaFoldDB" id="A0A2R4BQC0"/>
<dbReference type="Proteomes" id="UP000241885">
    <property type="component" value="Chromosome"/>
</dbReference>
<dbReference type="KEGG" id="tak:Tharo_2653"/>
<dbReference type="RefSeq" id="WP_107221648.1">
    <property type="nucleotide sequence ID" value="NZ_CP028339.1"/>
</dbReference>
<gene>
    <name evidence="1" type="ORF">Tharo_2653</name>
</gene>
<dbReference type="OrthoDB" id="8527558at2"/>
<keyword evidence="2" id="KW-1185">Reference proteome</keyword>
<protein>
    <submittedName>
        <fullName evidence="1">Uncharacterized protein</fullName>
    </submittedName>
</protein>